<dbReference type="AlphaFoldDB" id="A0A4R6PSX1"/>
<feature type="signal peptide" evidence="15">
    <location>
        <begin position="1"/>
        <end position="26"/>
    </location>
</feature>
<dbReference type="InterPro" id="IPR054765">
    <property type="entry name" value="SLBB_dom"/>
</dbReference>
<evidence type="ECO:0000256" key="13">
    <source>
        <dbReference type="ARBA" id="ARBA00023237"/>
    </source>
</evidence>
<feature type="domain" description="Soluble ligand binding" evidence="17">
    <location>
        <begin position="575"/>
        <end position="619"/>
    </location>
</feature>
<keyword evidence="8" id="KW-0625">Polysaccharide transport</keyword>
<keyword evidence="14" id="KW-0449">Lipoprotein</keyword>
<dbReference type="Proteomes" id="UP000295531">
    <property type="component" value="Unassembled WGS sequence"/>
</dbReference>
<feature type="domain" description="Soluble ligand binding" evidence="17">
    <location>
        <begin position="297"/>
        <end position="343"/>
    </location>
</feature>
<accession>A0A4R6PSX1</accession>
<evidence type="ECO:0000256" key="2">
    <source>
        <dbReference type="ARBA" id="ARBA00009450"/>
    </source>
</evidence>
<evidence type="ECO:0000256" key="14">
    <source>
        <dbReference type="ARBA" id="ARBA00023288"/>
    </source>
</evidence>
<keyword evidence="6" id="KW-0812">Transmembrane</keyword>
<dbReference type="PANTHER" id="PTHR33619">
    <property type="entry name" value="POLYSACCHARIDE EXPORT PROTEIN GFCE-RELATED"/>
    <property type="match status" value="1"/>
</dbReference>
<evidence type="ECO:0000256" key="9">
    <source>
        <dbReference type="ARBA" id="ARBA00023065"/>
    </source>
</evidence>
<dbReference type="Pfam" id="PF22461">
    <property type="entry name" value="SLBB_2"/>
    <property type="match status" value="1"/>
</dbReference>
<keyword evidence="9" id="KW-0406">Ion transport</keyword>
<keyword evidence="5" id="KW-0762">Sugar transport</keyword>
<keyword evidence="10" id="KW-0626">Porin</keyword>
<dbReference type="Pfam" id="PF02563">
    <property type="entry name" value="Poly_export"/>
    <property type="match status" value="1"/>
</dbReference>
<dbReference type="GO" id="GO:0009279">
    <property type="term" value="C:cell outer membrane"/>
    <property type="evidence" value="ECO:0007669"/>
    <property type="project" value="UniProtKB-SubCell"/>
</dbReference>
<keyword evidence="11" id="KW-0472">Membrane</keyword>
<comment type="subcellular location">
    <subcellularLocation>
        <location evidence="1">Cell outer membrane</location>
        <topology evidence="1">Multi-pass membrane protein</topology>
    </subcellularLocation>
</comment>
<evidence type="ECO:0000256" key="8">
    <source>
        <dbReference type="ARBA" id="ARBA00023047"/>
    </source>
</evidence>
<dbReference type="GO" id="GO:0006811">
    <property type="term" value="P:monoatomic ion transport"/>
    <property type="evidence" value="ECO:0007669"/>
    <property type="project" value="UniProtKB-KW"/>
</dbReference>
<evidence type="ECO:0000256" key="6">
    <source>
        <dbReference type="ARBA" id="ARBA00022692"/>
    </source>
</evidence>
<evidence type="ECO:0000256" key="12">
    <source>
        <dbReference type="ARBA" id="ARBA00023139"/>
    </source>
</evidence>
<keyword evidence="3" id="KW-0813">Transport</keyword>
<evidence type="ECO:0000256" key="10">
    <source>
        <dbReference type="ARBA" id="ARBA00023114"/>
    </source>
</evidence>
<feature type="domain" description="Soluble ligand binding" evidence="17">
    <location>
        <begin position="802"/>
        <end position="850"/>
    </location>
</feature>
<evidence type="ECO:0000256" key="4">
    <source>
        <dbReference type="ARBA" id="ARBA00022452"/>
    </source>
</evidence>
<dbReference type="Pfam" id="PF10531">
    <property type="entry name" value="SLBB"/>
    <property type="match status" value="4"/>
</dbReference>
<evidence type="ECO:0000256" key="3">
    <source>
        <dbReference type="ARBA" id="ARBA00022448"/>
    </source>
</evidence>
<evidence type="ECO:0000259" key="17">
    <source>
        <dbReference type="Pfam" id="PF10531"/>
    </source>
</evidence>
<evidence type="ECO:0000313" key="20">
    <source>
        <dbReference type="Proteomes" id="UP000295531"/>
    </source>
</evidence>
<dbReference type="InterPro" id="IPR003715">
    <property type="entry name" value="Poly_export_N"/>
</dbReference>
<evidence type="ECO:0000259" key="16">
    <source>
        <dbReference type="Pfam" id="PF02563"/>
    </source>
</evidence>
<keyword evidence="7 15" id="KW-0732">Signal</keyword>
<evidence type="ECO:0000259" key="18">
    <source>
        <dbReference type="Pfam" id="PF22461"/>
    </source>
</evidence>
<keyword evidence="12" id="KW-0564">Palmitate</keyword>
<dbReference type="Gene3D" id="3.30.1950.10">
    <property type="entry name" value="wza like domain"/>
    <property type="match status" value="1"/>
</dbReference>
<dbReference type="GO" id="GO:0015159">
    <property type="term" value="F:polysaccharide transmembrane transporter activity"/>
    <property type="evidence" value="ECO:0007669"/>
    <property type="project" value="InterPro"/>
</dbReference>
<keyword evidence="4" id="KW-1134">Transmembrane beta strand</keyword>
<dbReference type="EMBL" id="SNXI01000002">
    <property type="protein sequence ID" value="TDP40227.1"/>
    <property type="molecule type" value="Genomic_DNA"/>
</dbReference>
<feature type="domain" description="SLBB" evidence="18">
    <location>
        <begin position="213"/>
        <end position="290"/>
    </location>
</feature>
<feature type="chain" id="PRO_5020304615" evidence="15">
    <location>
        <begin position="27"/>
        <end position="904"/>
    </location>
</feature>
<dbReference type="GO" id="GO:0046930">
    <property type="term" value="C:pore complex"/>
    <property type="evidence" value="ECO:0007669"/>
    <property type="project" value="UniProtKB-KW"/>
</dbReference>
<evidence type="ECO:0000256" key="7">
    <source>
        <dbReference type="ARBA" id="ARBA00022729"/>
    </source>
</evidence>
<dbReference type="GO" id="GO:0015288">
    <property type="term" value="F:porin activity"/>
    <property type="evidence" value="ECO:0007669"/>
    <property type="project" value="UniProtKB-KW"/>
</dbReference>
<name>A0A4R6PSX1_9GAMM</name>
<dbReference type="InterPro" id="IPR019554">
    <property type="entry name" value="Soluble_ligand-bd"/>
</dbReference>
<reference evidence="19 20" key="1">
    <citation type="submission" date="2019-03" db="EMBL/GenBank/DDBJ databases">
        <title>Freshwater and sediment microbial communities from various areas in North America, analyzing microbe dynamics in response to fracking.</title>
        <authorList>
            <person name="Lamendella R."/>
        </authorList>
    </citation>
    <scope>NUCLEOTIDE SEQUENCE [LARGE SCALE GENOMIC DNA]</scope>
    <source>
        <strain evidence="19 20">18_TX</strain>
    </source>
</reference>
<dbReference type="InterPro" id="IPR049712">
    <property type="entry name" value="Poly_export"/>
</dbReference>
<evidence type="ECO:0000313" key="19">
    <source>
        <dbReference type="EMBL" id="TDP40227.1"/>
    </source>
</evidence>
<dbReference type="Gene3D" id="3.10.560.10">
    <property type="entry name" value="Outer membrane lipoprotein wza domain like"/>
    <property type="match status" value="6"/>
</dbReference>
<gene>
    <name evidence="19" type="ORF">DEU29_102127</name>
</gene>
<evidence type="ECO:0000256" key="15">
    <source>
        <dbReference type="SAM" id="SignalP"/>
    </source>
</evidence>
<evidence type="ECO:0000256" key="5">
    <source>
        <dbReference type="ARBA" id="ARBA00022597"/>
    </source>
</evidence>
<comment type="caution">
    <text evidence="19">The sequence shown here is derived from an EMBL/GenBank/DDBJ whole genome shotgun (WGS) entry which is preliminary data.</text>
</comment>
<feature type="domain" description="Polysaccharide export protein N-terminal" evidence="16">
    <location>
        <begin position="134"/>
        <end position="205"/>
    </location>
</feature>
<proteinExistence type="inferred from homology"/>
<evidence type="ECO:0000256" key="11">
    <source>
        <dbReference type="ARBA" id="ARBA00023136"/>
    </source>
</evidence>
<dbReference type="RefSeq" id="WP_243734450.1">
    <property type="nucleotide sequence ID" value="NZ_SNXI01000002.1"/>
</dbReference>
<sequence length="904" mass="100724">MAGIKATFIKTITAAGLLLSSALAFAQSMPNLTPEQIEQFQNLPPAQQQLIARQYGIDLEQLRQQQMQQQQQQEDTQTNIYPRGTQFDEMGNPIFPTEIKNLFEQEDQELKRFGADLFANEPRSYTPVKDIPIPAHYLVGPGDVINVVLFGKQDNKYELEVTQDGSILIPKLGPVQVAGLTYTETKDVVRARIKEQMIGVEAAVSLGELRAIQVFVVGEAYRPGSYTISSLSTITQALVAAGGVSEIGSVRDIQIKRAGKTVVSFDLYDLLIDGNAVDDLVLQSGDVVHIPPVDQLVTVKGDVVRPAIYELKGEKSLQQVLALAGGMKASAFKEQVIIERVAQSDRQLLTANYATEAGRNQAVMDGDIIDVKTTAGVPSNSVTLVGAVTRPGNYAWYDGFSINDLIRSVNMDLLPEADLSYGIVVRESNAQRDIEVLQFDLAKAISQPNSDADIALSPRDFVVVFSSYEQQSESELTINKLTLTEEEREQEKRLELMKQYEMHFVQQLMVDEQSEAERQAELERQRESLSSLFVQGEQNEQEEVEYTEFSRHRLLEPILMKLRSQSRLGSTAQLVFVDGEVRYPGIYPLPINGNVKDLVLAAGGLKESAYLKRAEISRVEIMGEEADVDYVTFNLANAMAGDIDQALQGRDRLNILRIPQWQENYQVEIGGEVRFPGSYSIRRGDTLSELIERAGGLTDYAMVEGAVFTREVIKEQERERMRRLARDLQHEVVTNSITNTTQANNLSYNEMRNLLRDLTSVDPVGRMVIDLPSILANRADQDIQLRDGDYLHVPTQQNSINIIGEVQFASAHRYKDGMTVDDYIRMSGGLKGKADEERIYVIKADGSVQQRESSWFAVTHSQLEPGDTIVVPLDAQYIDNLNLWTSATQIVYQISVAIAAIAGL</sequence>
<comment type="similarity">
    <text evidence="2">Belongs to the BexD/CtrA/VexA family.</text>
</comment>
<keyword evidence="20" id="KW-1185">Reference proteome</keyword>
<protein>
    <submittedName>
        <fullName evidence="19">Protein involved in polysaccharide export with SLBB domain</fullName>
    </submittedName>
</protein>
<organism evidence="19 20">
    <name type="scientific">Idiomarina aquatica</name>
    <dbReference type="NCBI Taxonomy" id="1327752"/>
    <lineage>
        <taxon>Bacteria</taxon>
        <taxon>Pseudomonadati</taxon>
        <taxon>Pseudomonadota</taxon>
        <taxon>Gammaproteobacteria</taxon>
        <taxon>Alteromonadales</taxon>
        <taxon>Idiomarinaceae</taxon>
        <taxon>Idiomarina</taxon>
    </lineage>
</organism>
<evidence type="ECO:0000256" key="1">
    <source>
        <dbReference type="ARBA" id="ARBA00004571"/>
    </source>
</evidence>
<keyword evidence="13" id="KW-0998">Cell outer membrane</keyword>
<dbReference type="PANTHER" id="PTHR33619:SF3">
    <property type="entry name" value="POLYSACCHARIDE EXPORT PROTEIN GFCE-RELATED"/>
    <property type="match status" value="1"/>
</dbReference>
<feature type="domain" description="Soluble ligand binding" evidence="17">
    <location>
        <begin position="667"/>
        <end position="701"/>
    </location>
</feature>